<keyword evidence="5 9" id="KW-0812">Transmembrane</keyword>
<feature type="transmembrane region" description="Helical" evidence="9">
    <location>
        <begin position="182"/>
        <end position="207"/>
    </location>
</feature>
<dbReference type="InterPro" id="IPR038770">
    <property type="entry name" value="Na+/solute_symporter_sf"/>
</dbReference>
<evidence type="ECO:0000256" key="9">
    <source>
        <dbReference type="SAM" id="Phobius"/>
    </source>
</evidence>
<dbReference type="STRING" id="89784.SAMN04489725_12911"/>
<dbReference type="EMBL" id="FNOJ01000029">
    <property type="protein sequence ID" value="SDX00702.1"/>
    <property type="molecule type" value="Genomic_DNA"/>
</dbReference>
<organism evidence="12 13">
    <name type="scientific">Alicyclobacillus hesperidum</name>
    <dbReference type="NCBI Taxonomy" id="89784"/>
    <lineage>
        <taxon>Bacteria</taxon>
        <taxon>Bacillati</taxon>
        <taxon>Bacillota</taxon>
        <taxon>Bacilli</taxon>
        <taxon>Bacillales</taxon>
        <taxon>Alicyclobacillaceae</taxon>
        <taxon>Alicyclobacillus</taxon>
    </lineage>
</organism>
<dbReference type="NCBIfam" id="NF003716">
    <property type="entry name" value="PRK05326.1-3"/>
    <property type="match status" value="1"/>
</dbReference>
<evidence type="ECO:0000313" key="11">
    <source>
        <dbReference type="EMBL" id="GLV14492.1"/>
    </source>
</evidence>
<accession>A0A1H2Y676</accession>
<dbReference type="InterPro" id="IPR006037">
    <property type="entry name" value="RCK_C"/>
</dbReference>
<sequence>MNAATLMVAVILLAGVLLARANRRLGFPALISFVAVGVAMAALMPSLLENVTPTVAKNLSYVAMAMILFEGGLHTSMRRVRRALAPALSLATIGVIVAATLMTLCVHLILKLPWLPCAMLGVAASSTDAASVFSVLGNTSLRGRLADVLEVESGTNDPMTFFLMTVLIQWSQTGIPHHSSGLLAVIDLFLLQMGMGILVGVMVGWVGRLLLTRVDLDAAGLYPTLSLAIALLSFALAQSFYGSGFLAVYTTGVVIASGRLEQRFTVVRFHEGLAWTMHVLMFVVLGFFLVPRDFVSISVQGVLLAFAAISLARPVAVWLATFGMGFSAEEKWFLAWAGLRGAAPIVLILSAVEAQVTGYIVLIEIVFFIVIASTLIQGLTVQWLAEKFELVAETPSESIFDLMSLTRETAVVVPVEIGAESQYVNVRLQDIPFPDHTLCYGVVRGAKAIVPRGHTRLRVGDHLLILAEACQIGEINRLFASEPVGDAAMLP</sequence>
<dbReference type="NCBIfam" id="NF003715">
    <property type="entry name" value="PRK05326.1-2"/>
    <property type="match status" value="1"/>
</dbReference>
<dbReference type="Proteomes" id="UP000182589">
    <property type="component" value="Unassembled WGS sequence"/>
</dbReference>
<keyword evidence="3" id="KW-0050">Antiport</keyword>
<dbReference type="RefSeq" id="WP_040289099.1">
    <property type="nucleotide sequence ID" value="NZ_BSRA01000013.1"/>
</dbReference>
<reference evidence="11" key="3">
    <citation type="submission" date="2023-02" db="EMBL/GenBank/DDBJ databases">
        <title>Proposal of a novel subspecies: Alicyclobacillus hesperidum subspecies aegle.</title>
        <authorList>
            <person name="Goto K."/>
            <person name="Fujii T."/>
            <person name="Yasui K."/>
            <person name="Mochida K."/>
            <person name="Kato-Tanaka Y."/>
            <person name="Morohoshi S."/>
            <person name="An S.Y."/>
            <person name="Kasai H."/>
            <person name="Yokota A."/>
        </authorList>
    </citation>
    <scope>NUCLEOTIDE SEQUENCE</scope>
    <source>
        <strain evidence="11">DSM 12766</strain>
    </source>
</reference>
<dbReference type="Gene3D" id="1.20.1530.20">
    <property type="match status" value="1"/>
</dbReference>
<feature type="transmembrane region" description="Helical" evidence="9">
    <location>
        <begin position="83"/>
        <end position="110"/>
    </location>
</feature>
<keyword evidence="4" id="KW-1003">Cell membrane</keyword>
<dbReference type="PANTHER" id="PTHR32507:SF7">
    <property type="entry name" value="K(+)_H(+) ANTIPORTER NHAP2"/>
    <property type="match status" value="1"/>
</dbReference>
<keyword evidence="8 9" id="KW-0472">Membrane</keyword>
<evidence type="ECO:0000256" key="8">
    <source>
        <dbReference type="ARBA" id="ARBA00023136"/>
    </source>
</evidence>
<feature type="transmembrane region" description="Helical" evidence="9">
    <location>
        <begin position="219"/>
        <end position="237"/>
    </location>
</feature>
<keyword evidence="13" id="KW-1185">Reference proteome</keyword>
<evidence type="ECO:0000256" key="5">
    <source>
        <dbReference type="ARBA" id="ARBA00022692"/>
    </source>
</evidence>
<feature type="domain" description="RCK C-terminal" evidence="10">
    <location>
        <begin position="400"/>
        <end position="481"/>
    </location>
</feature>
<gene>
    <name evidence="11" type="primary">nhaP_2</name>
    <name evidence="11" type="ORF">Heshes_21760</name>
    <name evidence="12" type="ORF">SAMN04489725_12911</name>
</gene>
<dbReference type="Proteomes" id="UP001157137">
    <property type="component" value="Unassembled WGS sequence"/>
</dbReference>
<reference evidence="12" key="1">
    <citation type="submission" date="2016-10" db="EMBL/GenBank/DDBJ databases">
        <authorList>
            <person name="de Groot N.N."/>
        </authorList>
    </citation>
    <scope>NUCLEOTIDE SEQUENCE [LARGE SCALE GENOMIC DNA]</scope>
    <source>
        <strain evidence="12">DSM 12489</strain>
    </source>
</reference>
<name>A0A1H2Y676_9BACL</name>
<dbReference type="Pfam" id="PF02080">
    <property type="entry name" value="TrkA_C"/>
    <property type="match status" value="1"/>
</dbReference>
<evidence type="ECO:0000256" key="7">
    <source>
        <dbReference type="ARBA" id="ARBA00023065"/>
    </source>
</evidence>
<evidence type="ECO:0000256" key="2">
    <source>
        <dbReference type="ARBA" id="ARBA00022448"/>
    </source>
</evidence>
<evidence type="ECO:0000256" key="6">
    <source>
        <dbReference type="ARBA" id="ARBA00022989"/>
    </source>
</evidence>
<feature type="transmembrane region" description="Helical" evidence="9">
    <location>
        <begin position="272"/>
        <end position="291"/>
    </location>
</feature>
<dbReference type="InterPro" id="IPR006153">
    <property type="entry name" value="Cation/H_exchanger_TM"/>
</dbReference>
<dbReference type="InterPro" id="IPR036721">
    <property type="entry name" value="RCK_C_sf"/>
</dbReference>
<dbReference type="PANTHER" id="PTHR32507">
    <property type="entry name" value="NA(+)/H(+) ANTIPORTER 1"/>
    <property type="match status" value="1"/>
</dbReference>
<evidence type="ECO:0000313" key="13">
    <source>
        <dbReference type="Proteomes" id="UP000182589"/>
    </source>
</evidence>
<keyword evidence="6 9" id="KW-1133">Transmembrane helix</keyword>
<evidence type="ECO:0000256" key="1">
    <source>
        <dbReference type="ARBA" id="ARBA00004651"/>
    </source>
</evidence>
<dbReference type="Gene3D" id="3.30.70.1450">
    <property type="entry name" value="Regulator of K+ conductance, C-terminal domain"/>
    <property type="match status" value="1"/>
</dbReference>
<dbReference type="EMBL" id="BSRA01000013">
    <property type="protein sequence ID" value="GLV14492.1"/>
    <property type="molecule type" value="Genomic_DNA"/>
</dbReference>
<keyword evidence="2" id="KW-0813">Transport</keyword>
<proteinExistence type="predicted"/>
<evidence type="ECO:0000259" key="10">
    <source>
        <dbReference type="PROSITE" id="PS51202"/>
    </source>
</evidence>
<comment type="subcellular location">
    <subcellularLocation>
        <location evidence="1">Cell membrane</location>
        <topology evidence="1">Multi-pass membrane protein</topology>
    </subcellularLocation>
</comment>
<protein>
    <submittedName>
        <fullName evidence="11">K+/H+ antiporter</fullName>
    </submittedName>
    <submittedName>
        <fullName evidence="12">Potassium/proton antiporter, CPA1 family</fullName>
    </submittedName>
</protein>
<dbReference type="GO" id="GO:0005886">
    <property type="term" value="C:plasma membrane"/>
    <property type="evidence" value="ECO:0007669"/>
    <property type="project" value="UniProtKB-SubCell"/>
</dbReference>
<dbReference type="GO" id="GO:0008324">
    <property type="term" value="F:monoatomic cation transmembrane transporter activity"/>
    <property type="evidence" value="ECO:0007669"/>
    <property type="project" value="InterPro"/>
</dbReference>
<evidence type="ECO:0000256" key="3">
    <source>
        <dbReference type="ARBA" id="ARBA00022449"/>
    </source>
</evidence>
<evidence type="ECO:0000256" key="4">
    <source>
        <dbReference type="ARBA" id="ARBA00022475"/>
    </source>
</evidence>
<dbReference type="GO" id="GO:0015297">
    <property type="term" value="F:antiporter activity"/>
    <property type="evidence" value="ECO:0007669"/>
    <property type="project" value="UniProtKB-KW"/>
</dbReference>
<keyword evidence="7" id="KW-0406">Ion transport</keyword>
<dbReference type="PROSITE" id="PS51202">
    <property type="entry name" value="RCK_C"/>
    <property type="match status" value="1"/>
</dbReference>
<dbReference type="AlphaFoldDB" id="A0A1H2Y676"/>
<feature type="transmembrane region" description="Helical" evidence="9">
    <location>
        <begin position="332"/>
        <end position="352"/>
    </location>
</feature>
<dbReference type="GO" id="GO:1902600">
    <property type="term" value="P:proton transmembrane transport"/>
    <property type="evidence" value="ECO:0007669"/>
    <property type="project" value="InterPro"/>
</dbReference>
<evidence type="ECO:0000313" key="12">
    <source>
        <dbReference type="EMBL" id="SDX00702.1"/>
    </source>
</evidence>
<feature type="transmembrane region" description="Helical" evidence="9">
    <location>
        <begin position="59"/>
        <end position="77"/>
    </location>
</feature>
<reference evidence="13" key="2">
    <citation type="submission" date="2016-10" db="EMBL/GenBank/DDBJ databases">
        <authorList>
            <person name="Varghese N."/>
        </authorList>
    </citation>
    <scope>NUCLEOTIDE SEQUENCE [LARGE SCALE GENOMIC DNA]</scope>
    <source>
        <strain evidence="13">DSM 12489</strain>
    </source>
</reference>
<dbReference type="GO" id="GO:0006813">
    <property type="term" value="P:potassium ion transport"/>
    <property type="evidence" value="ECO:0007669"/>
    <property type="project" value="InterPro"/>
</dbReference>
<feature type="transmembrane region" description="Helical" evidence="9">
    <location>
        <begin position="297"/>
        <end position="320"/>
    </location>
</feature>
<feature type="transmembrane region" description="Helical" evidence="9">
    <location>
        <begin position="358"/>
        <end position="379"/>
    </location>
</feature>
<feature type="transmembrane region" description="Helical" evidence="9">
    <location>
        <begin position="29"/>
        <end position="47"/>
    </location>
</feature>
<dbReference type="Pfam" id="PF00999">
    <property type="entry name" value="Na_H_Exchanger"/>
    <property type="match status" value="1"/>
</dbReference>
<dbReference type="SUPFAM" id="SSF116726">
    <property type="entry name" value="TrkA C-terminal domain-like"/>
    <property type="match status" value="1"/>
</dbReference>